<dbReference type="SUPFAM" id="SSF53597">
    <property type="entry name" value="Dihydrofolate reductase-like"/>
    <property type="match status" value="1"/>
</dbReference>
<dbReference type="GO" id="GO:0009231">
    <property type="term" value="P:riboflavin biosynthetic process"/>
    <property type="evidence" value="ECO:0007669"/>
    <property type="project" value="InterPro"/>
</dbReference>
<name>A0A7K1TBE5_9BACT</name>
<dbReference type="Gene3D" id="3.40.430.10">
    <property type="entry name" value="Dihydrofolate Reductase, subunit A"/>
    <property type="match status" value="1"/>
</dbReference>
<dbReference type="EMBL" id="WQKZ01000001">
    <property type="protein sequence ID" value="MVN75730.1"/>
    <property type="molecule type" value="Genomic_DNA"/>
</dbReference>
<dbReference type="Pfam" id="PF01872">
    <property type="entry name" value="RibD_C"/>
    <property type="match status" value="1"/>
</dbReference>
<dbReference type="PANTHER" id="PTHR38011:SF11">
    <property type="entry name" value="2,5-DIAMINO-6-RIBOSYLAMINO-4(3H)-PYRIMIDINONE 5'-PHOSPHATE REDUCTASE"/>
    <property type="match status" value="1"/>
</dbReference>
<keyword evidence="3" id="KW-1185">Reference proteome</keyword>
<evidence type="ECO:0000313" key="3">
    <source>
        <dbReference type="Proteomes" id="UP000441336"/>
    </source>
</evidence>
<reference evidence="2 3" key="1">
    <citation type="submission" date="2019-12" db="EMBL/GenBank/DDBJ databases">
        <title>Hymenobacter sp. HMF4947 Genome sequencing and assembly.</title>
        <authorList>
            <person name="Kang H."/>
            <person name="Cha I."/>
            <person name="Kim H."/>
            <person name="Joh K."/>
        </authorList>
    </citation>
    <scope>NUCLEOTIDE SEQUENCE [LARGE SCALE GENOMIC DNA]</scope>
    <source>
        <strain evidence="2 3">HMF4947</strain>
    </source>
</reference>
<dbReference type="AlphaFoldDB" id="A0A7K1TBE5"/>
<dbReference type="Proteomes" id="UP000441336">
    <property type="component" value="Unassembled WGS sequence"/>
</dbReference>
<sequence>MRNIIAAIYLTLDGVMEHPAWTGPYFNDELGAAQHRLLFESDALLLGRVTYQGFAQAWPNVPDTDGFANRMNSLPKYVTSRTLTTPEWNAQLLPGPDATEAVRQLKQQPSGNLLLYGSGALADTLRQHDLIDEYQLMVFPVVLGQGQRFFREGSAPTDLQLVGVQTTSTGVSILTYRRVGS</sequence>
<protein>
    <submittedName>
        <fullName evidence="2">Dihydrofolate reductase</fullName>
    </submittedName>
</protein>
<accession>A0A7K1TBE5</accession>
<dbReference type="InterPro" id="IPR050765">
    <property type="entry name" value="Riboflavin_Biosynth_HTPR"/>
</dbReference>
<dbReference type="RefSeq" id="WP_157562448.1">
    <property type="nucleotide sequence ID" value="NZ_WQKZ01000001.1"/>
</dbReference>
<feature type="domain" description="Bacterial bifunctional deaminase-reductase C-terminal" evidence="1">
    <location>
        <begin position="3"/>
        <end position="171"/>
    </location>
</feature>
<dbReference type="PANTHER" id="PTHR38011">
    <property type="entry name" value="DIHYDROFOLATE REDUCTASE FAMILY PROTEIN (AFU_ORTHOLOGUE AFUA_8G06820)"/>
    <property type="match status" value="1"/>
</dbReference>
<dbReference type="GO" id="GO:0008703">
    <property type="term" value="F:5-amino-6-(5-phosphoribosylamino)uracil reductase activity"/>
    <property type="evidence" value="ECO:0007669"/>
    <property type="project" value="InterPro"/>
</dbReference>
<gene>
    <name evidence="2" type="ORF">GO988_05265</name>
</gene>
<proteinExistence type="predicted"/>
<evidence type="ECO:0000259" key="1">
    <source>
        <dbReference type="Pfam" id="PF01872"/>
    </source>
</evidence>
<evidence type="ECO:0000313" key="2">
    <source>
        <dbReference type="EMBL" id="MVN75730.1"/>
    </source>
</evidence>
<organism evidence="2 3">
    <name type="scientific">Hymenobacter ginkgonis</name>
    <dbReference type="NCBI Taxonomy" id="2682976"/>
    <lineage>
        <taxon>Bacteria</taxon>
        <taxon>Pseudomonadati</taxon>
        <taxon>Bacteroidota</taxon>
        <taxon>Cytophagia</taxon>
        <taxon>Cytophagales</taxon>
        <taxon>Hymenobacteraceae</taxon>
        <taxon>Hymenobacter</taxon>
    </lineage>
</organism>
<dbReference type="InterPro" id="IPR024072">
    <property type="entry name" value="DHFR-like_dom_sf"/>
</dbReference>
<dbReference type="InterPro" id="IPR002734">
    <property type="entry name" value="RibDG_C"/>
</dbReference>
<comment type="caution">
    <text evidence="2">The sequence shown here is derived from an EMBL/GenBank/DDBJ whole genome shotgun (WGS) entry which is preliminary data.</text>
</comment>